<dbReference type="Pfam" id="PF01420">
    <property type="entry name" value="Methylase_S"/>
    <property type="match status" value="1"/>
</dbReference>
<dbReference type="PANTHER" id="PTHR30408:SF12">
    <property type="entry name" value="TYPE I RESTRICTION ENZYME MJAVIII SPECIFICITY SUBUNIT"/>
    <property type="match status" value="1"/>
</dbReference>
<name>A0A640WFK4_9GAMM</name>
<keyword evidence="2" id="KW-0680">Restriction system</keyword>
<evidence type="ECO:0000259" key="4">
    <source>
        <dbReference type="Pfam" id="PF01420"/>
    </source>
</evidence>
<sequence>MSNECTLGEVVYPVADKVEGVKDSSLNYVGLEHLSSGGGYLKGYAASSTSISTNSVFRAGDVIFGKLRPNLRKSVLAPFDGYCSTDLLVLRTVEGVLPEYAARVFQSEHVFRYAEKTAVGTKMPRTSWAQLKKLKIFVPHFSEQKAIANILDTAVSSSKRNASGHDCPAQQQSAAGLP</sequence>
<comment type="similarity">
    <text evidence="1">Belongs to the type-I restriction system S methylase family.</text>
</comment>
<proteinExistence type="inferred from homology"/>
<dbReference type="GO" id="GO:0009307">
    <property type="term" value="P:DNA restriction-modification system"/>
    <property type="evidence" value="ECO:0007669"/>
    <property type="project" value="UniProtKB-KW"/>
</dbReference>
<dbReference type="PANTHER" id="PTHR30408">
    <property type="entry name" value="TYPE-1 RESTRICTION ENZYME ECOKI SPECIFICITY PROTEIN"/>
    <property type="match status" value="1"/>
</dbReference>
<evidence type="ECO:0000256" key="2">
    <source>
        <dbReference type="ARBA" id="ARBA00022747"/>
    </source>
</evidence>
<dbReference type="GO" id="GO:0003677">
    <property type="term" value="F:DNA binding"/>
    <property type="evidence" value="ECO:0007669"/>
    <property type="project" value="UniProtKB-KW"/>
</dbReference>
<comment type="caution">
    <text evidence="5">The sequence shown here is derived from an EMBL/GenBank/DDBJ whole genome shotgun (WGS) entry which is preliminary data.</text>
</comment>
<dbReference type="EMBL" id="VTPX01000004">
    <property type="protein sequence ID" value="KAA0018878.1"/>
    <property type="molecule type" value="Genomic_DNA"/>
</dbReference>
<feature type="domain" description="Type I restriction modification DNA specificity" evidence="4">
    <location>
        <begin position="75"/>
        <end position="155"/>
    </location>
</feature>
<dbReference type="InterPro" id="IPR000055">
    <property type="entry name" value="Restrct_endonuc_typeI_TRD"/>
</dbReference>
<gene>
    <name evidence="5" type="ORF">F0A16_10295</name>
</gene>
<evidence type="ECO:0000313" key="6">
    <source>
        <dbReference type="Proteomes" id="UP000466024"/>
    </source>
</evidence>
<keyword evidence="3" id="KW-0238">DNA-binding</keyword>
<reference evidence="5 6" key="1">
    <citation type="submission" date="2019-08" db="EMBL/GenBank/DDBJ databases">
        <title>Bioinformatics analysis of the strain L3 and L5.</title>
        <authorList>
            <person name="Li X."/>
        </authorList>
    </citation>
    <scope>NUCLEOTIDE SEQUENCE [LARGE SCALE GENOMIC DNA]</scope>
    <source>
        <strain evidence="5 6">L3</strain>
    </source>
</reference>
<protein>
    <recommendedName>
        <fullName evidence="4">Type I restriction modification DNA specificity domain-containing protein</fullName>
    </recommendedName>
</protein>
<dbReference type="InterPro" id="IPR044946">
    <property type="entry name" value="Restrct_endonuc_typeI_TRD_sf"/>
</dbReference>
<dbReference type="SUPFAM" id="SSF116734">
    <property type="entry name" value="DNA methylase specificity domain"/>
    <property type="match status" value="1"/>
</dbReference>
<dbReference type="Proteomes" id="UP000466024">
    <property type="component" value="Unassembled WGS sequence"/>
</dbReference>
<accession>A0A640WFK4</accession>
<evidence type="ECO:0000313" key="5">
    <source>
        <dbReference type="EMBL" id="KAA0018878.1"/>
    </source>
</evidence>
<organism evidence="5 6">
    <name type="scientific">Salinicola corii</name>
    <dbReference type="NCBI Taxonomy" id="2606937"/>
    <lineage>
        <taxon>Bacteria</taxon>
        <taxon>Pseudomonadati</taxon>
        <taxon>Pseudomonadota</taxon>
        <taxon>Gammaproteobacteria</taxon>
        <taxon>Oceanospirillales</taxon>
        <taxon>Halomonadaceae</taxon>
        <taxon>Salinicola</taxon>
    </lineage>
</organism>
<evidence type="ECO:0000256" key="3">
    <source>
        <dbReference type="ARBA" id="ARBA00023125"/>
    </source>
</evidence>
<dbReference type="AlphaFoldDB" id="A0A640WFK4"/>
<dbReference type="InterPro" id="IPR052021">
    <property type="entry name" value="Type-I_RS_S_subunit"/>
</dbReference>
<keyword evidence="6" id="KW-1185">Reference proteome</keyword>
<dbReference type="Gene3D" id="3.90.220.20">
    <property type="entry name" value="DNA methylase specificity domains"/>
    <property type="match status" value="1"/>
</dbReference>
<evidence type="ECO:0000256" key="1">
    <source>
        <dbReference type="ARBA" id="ARBA00010923"/>
    </source>
</evidence>